<name>I4BEU9_MYCCN</name>
<dbReference type="eggNOG" id="COG0589">
    <property type="taxonomic scope" value="Bacteria"/>
</dbReference>
<evidence type="ECO:0000256" key="1">
    <source>
        <dbReference type="ARBA" id="ARBA00008791"/>
    </source>
</evidence>
<comment type="similarity">
    <text evidence="1">Belongs to the universal stress protein A family.</text>
</comment>
<dbReference type="PATRIC" id="fig|710421.3.peg.1003"/>
<dbReference type="STRING" id="710421.Mycch_0996"/>
<feature type="domain" description="UspA" evidence="2">
    <location>
        <begin position="232"/>
        <end position="282"/>
    </location>
</feature>
<evidence type="ECO:0000259" key="2">
    <source>
        <dbReference type="Pfam" id="PF00582"/>
    </source>
</evidence>
<dbReference type="InterPro" id="IPR006016">
    <property type="entry name" value="UspA"/>
</dbReference>
<dbReference type="PRINTS" id="PR01438">
    <property type="entry name" value="UNVRSLSTRESS"/>
</dbReference>
<evidence type="ECO:0000313" key="3">
    <source>
        <dbReference type="EMBL" id="AFM15806.1"/>
    </source>
</evidence>
<dbReference type="Proteomes" id="UP000006057">
    <property type="component" value="Chromosome"/>
</dbReference>
<protein>
    <submittedName>
        <fullName evidence="3">Universal stress protein UspA-like protein</fullName>
    </submittedName>
</protein>
<evidence type="ECO:0000313" key="4">
    <source>
        <dbReference type="Proteomes" id="UP000006057"/>
    </source>
</evidence>
<dbReference type="RefSeq" id="WP_014814292.1">
    <property type="nucleotide sequence ID" value="NC_018027.1"/>
</dbReference>
<dbReference type="KEGG" id="mcb:Mycch_0996"/>
<organism evidence="3 4">
    <name type="scientific">Mycolicibacterium chubuense (strain NBB4)</name>
    <name type="common">Mycobacterium chubuense</name>
    <dbReference type="NCBI Taxonomy" id="710421"/>
    <lineage>
        <taxon>Bacteria</taxon>
        <taxon>Bacillati</taxon>
        <taxon>Actinomycetota</taxon>
        <taxon>Actinomycetes</taxon>
        <taxon>Mycobacteriales</taxon>
        <taxon>Mycobacteriaceae</taxon>
        <taxon>Mycolicibacterium</taxon>
    </lineage>
</organism>
<feature type="domain" description="UspA" evidence="2">
    <location>
        <begin position="3"/>
        <end position="150"/>
    </location>
</feature>
<dbReference type="PANTHER" id="PTHR46268">
    <property type="entry name" value="STRESS RESPONSE PROTEIN NHAX"/>
    <property type="match status" value="1"/>
</dbReference>
<accession>I4BEU9</accession>
<keyword evidence="4" id="KW-1185">Reference proteome</keyword>
<dbReference type="AlphaFoldDB" id="I4BEU9"/>
<dbReference type="Gene3D" id="3.40.50.620">
    <property type="entry name" value="HUPs"/>
    <property type="match status" value="1"/>
</dbReference>
<gene>
    <name evidence="3" type="ordered locus">Mycch_0996</name>
</gene>
<dbReference type="SUPFAM" id="SSF52402">
    <property type="entry name" value="Adenine nucleotide alpha hydrolases-like"/>
    <property type="match status" value="2"/>
</dbReference>
<dbReference type="PANTHER" id="PTHR46268:SF6">
    <property type="entry name" value="UNIVERSAL STRESS PROTEIN UP12"/>
    <property type="match status" value="1"/>
</dbReference>
<dbReference type="OrthoDB" id="3473874at2"/>
<proteinExistence type="inferred from homology"/>
<dbReference type="EMBL" id="CP003053">
    <property type="protein sequence ID" value="AFM15806.1"/>
    <property type="molecule type" value="Genomic_DNA"/>
</dbReference>
<dbReference type="Pfam" id="PF00582">
    <property type="entry name" value="Usp"/>
    <property type="match status" value="2"/>
</dbReference>
<dbReference type="InterPro" id="IPR006015">
    <property type="entry name" value="Universal_stress_UspA"/>
</dbReference>
<dbReference type="InterPro" id="IPR014729">
    <property type="entry name" value="Rossmann-like_a/b/a_fold"/>
</dbReference>
<sequence>MPTNVLVGYDGSPAAGAAIDAGAALFPGAHAWITYIWMPPFAGKRLRRRLRETARTADELVELIEREGRREADTIVRAGVALGKAAEWDAEPLVKRAIGSDGLRLAQLAEKLAADVMIIGARGLGGTEAAIGSVSDMAVHYATVPVLVIPSPLLADEFDALSSGPVVVGYDGSDGAESAVEKARHVFPERRLLLAAVAGDGEKVEAGPCAQGLDMVTLERASRFGAPRDRGIADTLAACADDHDAAVVVVGSRGQAAAREILLGSVAVATVHRSHRPVLVVHG</sequence>
<reference evidence="3 4" key="1">
    <citation type="submission" date="2012-06" db="EMBL/GenBank/DDBJ databases">
        <title>Complete sequence of chromosome of Mycobacterium chubuense NBB4.</title>
        <authorList>
            <consortium name="US DOE Joint Genome Institute"/>
            <person name="Lucas S."/>
            <person name="Han J."/>
            <person name="Lapidus A."/>
            <person name="Cheng J.-F."/>
            <person name="Goodwin L."/>
            <person name="Pitluck S."/>
            <person name="Peters L."/>
            <person name="Mikhailova N."/>
            <person name="Teshima H."/>
            <person name="Detter J.C."/>
            <person name="Han C."/>
            <person name="Tapia R."/>
            <person name="Land M."/>
            <person name="Hauser L."/>
            <person name="Kyrpides N."/>
            <person name="Ivanova N."/>
            <person name="Pagani I."/>
            <person name="Mattes T."/>
            <person name="Holmes A."/>
            <person name="Rutledge P."/>
            <person name="Paulsen I."/>
            <person name="Coleman N."/>
            <person name="Woyke T."/>
        </authorList>
    </citation>
    <scope>NUCLEOTIDE SEQUENCE [LARGE SCALE GENOMIC DNA]</scope>
    <source>
        <strain evidence="3 4">NBB4</strain>
    </source>
</reference>
<dbReference type="HOGENOM" id="CLU_965470_0_0_11"/>
<dbReference type="Gene3D" id="3.40.50.12370">
    <property type="match status" value="1"/>
</dbReference>